<dbReference type="PANTHER" id="PTHR10963:SF24">
    <property type="entry name" value="GLYCOSIDASE C21B10.07-RELATED"/>
    <property type="match status" value="1"/>
</dbReference>
<reference evidence="2" key="1">
    <citation type="submission" date="2023-03" db="EMBL/GenBank/DDBJ databases">
        <title>Massive genome expansion in bonnet fungi (Mycena s.s.) driven by repeated elements and novel gene families across ecological guilds.</title>
        <authorList>
            <consortium name="Lawrence Berkeley National Laboratory"/>
            <person name="Harder C.B."/>
            <person name="Miyauchi S."/>
            <person name="Viragh M."/>
            <person name="Kuo A."/>
            <person name="Thoen E."/>
            <person name="Andreopoulos B."/>
            <person name="Lu D."/>
            <person name="Skrede I."/>
            <person name="Drula E."/>
            <person name="Henrissat B."/>
            <person name="Morin E."/>
            <person name="Kohler A."/>
            <person name="Barry K."/>
            <person name="LaButti K."/>
            <person name="Morin E."/>
            <person name="Salamov A."/>
            <person name="Lipzen A."/>
            <person name="Mereny Z."/>
            <person name="Hegedus B."/>
            <person name="Baldrian P."/>
            <person name="Stursova M."/>
            <person name="Weitz H."/>
            <person name="Taylor A."/>
            <person name="Grigoriev I.V."/>
            <person name="Nagy L.G."/>
            <person name="Martin F."/>
            <person name="Kauserud H."/>
        </authorList>
    </citation>
    <scope>NUCLEOTIDE SEQUENCE</scope>
    <source>
        <strain evidence="2">CBHHK182m</strain>
    </source>
</reference>
<dbReference type="Pfam" id="PF26113">
    <property type="entry name" value="GH16_XgeA"/>
    <property type="match status" value="1"/>
</dbReference>
<gene>
    <name evidence="2" type="ORF">B0H16DRAFT_1309941</name>
</gene>
<dbReference type="Proteomes" id="UP001215598">
    <property type="component" value="Unassembled WGS sequence"/>
</dbReference>
<dbReference type="PANTHER" id="PTHR10963">
    <property type="entry name" value="GLYCOSYL HYDROLASE-RELATED"/>
    <property type="match status" value="1"/>
</dbReference>
<proteinExistence type="predicted"/>
<dbReference type="GO" id="GO:0016787">
    <property type="term" value="F:hydrolase activity"/>
    <property type="evidence" value="ECO:0007669"/>
    <property type="project" value="UniProtKB-KW"/>
</dbReference>
<dbReference type="EMBL" id="JARKIB010000025">
    <property type="protein sequence ID" value="KAJ7765704.1"/>
    <property type="molecule type" value="Genomic_DNA"/>
</dbReference>
<dbReference type="AlphaFoldDB" id="A0AAD7JIQ9"/>
<feature type="signal peptide" evidence="1">
    <location>
        <begin position="1"/>
        <end position="18"/>
    </location>
</feature>
<protein>
    <submittedName>
        <fullName evidence="2">Glycoside hydrolase family 16 protein</fullName>
    </submittedName>
</protein>
<evidence type="ECO:0000256" key="1">
    <source>
        <dbReference type="SAM" id="SignalP"/>
    </source>
</evidence>
<comment type="caution">
    <text evidence="2">The sequence shown here is derived from an EMBL/GenBank/DDBJ whole genome shotgun (WGS) entry which is preliminary data.</text>
</comment>
<keyword evidence="2" id="KW-0378">Hydrolase</keyword>
<evidence type="ECO:0000313" key="2">
    <source>
        <dbReference type="EMBL" id="KAJ7765704.1"/>
    </source>
</evidence>
<keyword evidence="3" id="KW-1185">Reference proteome</keyword>
<dbReference type="InterPro" id="IPR013320">
    <property type="entry name" value="ConA-like_dom_sf"/>
</dbReference>
<keyword evidence="1" id="KW-0732">Signal</keyword>
<dbReference type="GO" id="GO:0009251">
    <property type="term" value="P:glucan catabolic process"/>
    <property type="evidence" value="ECO:0007669"/>
    <property type="project" value="TreeGrafter"/>
</dbReference>
<dbReference type="CDD" id="cd02181">
    <property type="entry name" value="GH16_fungal_Lam16A_glucanase"/>
    <property type="match status" value="1"/>
</dbReference>
<name>A0AAD7JIQ9_9AGAR</name>
<accession>A0AAD7JIQ9</accession>
<feature type="chain" id="PRO_5042179614" evidence="1">
    <location>
        <begin position="19"/>
        <end position="337"/>
    </location>
</feature>
<dbReference type="SUPFAM" id="SSF49899">
    <property type="entry name" value="Concanavalin A-like lectins/glucanases"/>
    <property type="match status" value="1"/>
</dbReference>
<evidence type="ECO:0000313" key="3">
    <source>
        <dbReference type="Proteomes" id="UP001215598"/>
    </source>
</evidence>
<dbReference type="Gene3D" id="2.60.120.200">
    <property type="match status" value="1"/>
</dbReference>
<organism evidence="2 3">
    <name type="scientific">Mycena metata</name>
    <dbReference type="NCBI Taxonomy" id="1033252"/>
    <lineage>
        <taxon>Eukaryota</taxon>
        <taxon>Fungi</taxon>
        <taxon>Dikarya</taxon>
        <taxon>Basidiomycota</taxon>
        <taxon>Agaricomycotina</taxon>
        <taxon>Agaricomycetes</taxon>
        <taxon>Agaricomycetidae</taxon>
        <taxon>Agaricales</taxon>
        <taxon>Marasmiineae</taxon>
        <taxon>Mycenaceae</taxon>
        <taxon>Mycena</taxon>
    </lineage>
</organism>
<dbReference type="InterPro" id="IPR050546">
    <property type="entry name" value="Glycosyl_Hydrlase_16"/>
</dbReference>
<sequence length="337" mass="36326">MLRLTFVFLSVLPLFSEASSGSSSIHLRRATSKAKNNTSSAPQNWVLKDNYQGTDFLTKWNFFDQSDPTHGLVKYLDVDAVKSDNLAFVQGDSMILAVDNTTQLAAGKPRNSVRISSKATYNAGSLFIADSAAMPASCGAWPAWWTVGPSWPNGGEIDVLEGMHQVNTDKMTLHTSEGCTVDLSQKMTGKEDSTSCGSSNGDNSGCVSYKQTLQRQTRTSFVVGGGVYAHSWTSPSGTDVPADITSNKRDPTTWGTPAGLFSAGSGCNFSEHFHDHVLMIDTTLCGDWAGSKGTITHDTCPSIPQGTSMTCADIVQDPQNLDDARWNINSIKVYQLQ</sequence>